<feature type="domain" description="RecX first three-helical" evidence="8">
    <location>
        <begin position="63"/>
        <end position="101"/>
    </location>
</feature>
<dbReference type="AlphaFoldDB" id="A0A371IN64"/>
<feature type="domain" description="RecX second three-helical" evidence="6">
    <location>
        <begin position="109"/>
        <end position="147"/>
    </location>
</feature>
<name>A0A371IN64_9FIRM</name>
<feature type="domain" description="RecX third three-helical" evidence="7">
    <location>
        <begin position="156"/>
        <end position="203"/>
    </location>
</feature>
<evidence type="ECO:0000313" key="10">
    <source>
        <dbReference type="Proteomes" id="UP000093352"/>
    </source>
</evidence>
<sequence>MTYEIKKITKKRNGNFNLYLKNYKEEKIQIHKEALYKSGIYKLDEIDSEELSKVLLENENLLAKDYALKSLGYSAKTLTELRRKLFEKRFSKDSIEFALDFIKEKNLINEELVAKSLMEGKFRKNKYSKRHIKNTLRQKGISSEIISDLTSDIDNDEELEKALFYAEKKLRSLRNADTEEIKRKLRSTLSYRGFDYEIINKAIRKTLKNIDED</sequence>
<dbReference type="HAMAP" id="MF_01114">
    <property type="entry name" value="RecX"/>
    <property type="match status" value="1"/>
</dbReference>
<dbReference type="InterPro" id="IPR053925">
    <property type="entry name" value="RecX_HTH_3rd"/>
</dbReference>
<comment type="similarity">
    <text evidence="2 5">Belongs to the RecX family.</text>
</comment>
<dbReference type="RefSeq" id="WP_068914169.1">
    <property type="nucleotide sequence ID" value="NZ_MBEW02000003.1"/>
</dbReference>
<evidence type="ECO:0000256" key="3">
    <source>
        <dbReference type="ARBA" id="ARBA00018111"/>
    </source>
</evidence>
<comment type="subcellular location">
    <subcellularLocation>
        <location evidence="1 5">Cytoplasm</location>
    </subcellularLocation>
</comment>
<dbReference type="GO" id="GO:0005737">
    <property type="term" value="C:cytoplasm"/>
    <property type="evidence" value="ECO:0007669"/>
    <property type="project" value="UniProtKB-SubCell"/>
</dbReference>
<dbReference type="InterPro" id="IPR053924">
    <property type="entry name" value="RecX_HTH_2nd"/>
</dbReference>
<evidence type="ECO:0000259" key="6">
    <source>
        <dbReference type="Pfam" id="PF02631"/>
    </source>
</evidence>
<dbReference type="PANTHER" id="PTHR33602:SF1">
    <property type="entry name" value="REGULATORY PROTEIN RECX FAMILY PROTEIN"/>
    <property type="match status" value="1"/>
</dbReference>
<comment type="function">
    <text evidence="5">Modulates RecA activity.</text>
</comment>
<evidence type="ECO:0000259" key="8">
    <source>
        <dbReference type="Pfam" id="PF21982"/>
    </source>
</evidence>
<proteinExistence type="inferred from homology"/>
<dbReference type="Pfam" id="PF21981">
    <property type="entry name" value="RecX_HTH3"/>
    <property type="match status" value="1"/>
</dbReference>
<dbReference type="InterPro" id="IPR036388">
    <property type="entry name" value="WH-like_DNA-bd_sf"/>
</dbReference>
<gene>
    <name evidence="5" type="primary">recX</name>
    <name evidence="9" type="ORF">BBG48_002335</name>
</gene>
<keyword evidence="10" id="KW-1185">Reference proteome</keyword>
<dbReference type="InterPro" id="IPR053926">
    <property type="entry name" value="RecX_HTH_1st"/>
</dbReference>
<dbReference type="Proteomes" id="UP000093352">
    <property type="component" value="Unassembled WGS sequence"/>
</dbReference>
<protein>
    <recommendedName>
        <fullName evidence="3 5">Regulatory protein RecX</fullName>
    </recommendedName>
</protein>
<dbReference type="InterPro" id="IPR003783">
    <property type="entry name" value="Regulatory_RecX"/>
</dbReference>
<evidence type="ECO:0000256" key="5">
    <source>
        <dbReference type="HAMAP-Rule" id="MF_01114"/>
    </source>
</evidence>
<dbReference type="STRING" id="1871336.BBG48_07090"/>
<dbReference type="Pfam" id="PF02631">
    <property type="entry name" value="RecX_HTH2"/>
    <property type="match status" value="1"/>
</dbReference>
<evidence type="ECO:0000313" key="9">
    <source>
        <dbReference type="EMBL" id="RDY21929.1"/>
    </source>
</evidence>
<dbReference type="EMBL" id="MBEW02000003">
    <property type="protein sequence ID" value="RDY21929.1"/>
    <property type="molecule type" value="Genomic_DNA"/>
</dbReference>
<accession>A0A371IN64</accession>
<dbReference type="Gene3D" id="1.10.10.10">
    <property type="entry name" value="Winged helix-like DNA-binding domain superfamily/Winged helix DNA-binding domain"/>
    <property type="match status" value="3"/>
</dbReference>
<evidence type="ECO:0000256" key="4">
    <source>
        <dbReference type="ARBA" id="ARBA00022490"/>
    </source>
</evidence>
<dbReference type="GO" id="GO:0006282">
    <property type="term" value="P:regulation of DNA repair"/>
    <property type="evidence" value="ECO:0007669"/>
    <property type="project" value="UniProtKB-UniRule"/>
</dbReference>
<evidence type="ECO:0000256" key="2">
    <source>
        <dbReference type="ARBA" id="ARBA00009695"/>
    </source>
</evidence>
<evidence type="ECO:0000259" key="7">
    <source>
        <dbReference type="Pfam" id="PF21981"/>
    </source>
</evidence>
<evidence type="ECO:0000256" key="1">
    <source>
        <dbReference type="ARBA" id="ARBA00004496"/>
    </source>
</evidence>
<dbReference type="PANTHER" id="PTHR33602">
    <property type="entry name" value="REGULATORY PROTEIN RECX FAMILY PROTEIN"/>
    <property type="match status" value="1"/>
</dbReference>
<organism evidence="9 10">
    <name type="scientific">Criibacterium bergeronii</name>
    <dbReference type="NCBI Taxonomy" id="1871336"/>
    <lineage>
        <taxon>Bacteria</taxon>
        <taxon>Bacillati</taxon>
        <taxon>Bacillota</taxon>
        <taxon>Clostridia</taxon>
        <taxon>Peptostreptococcales</taxon>
        <taxon>Filifactoraceae</taxon>
        <taxon>Criibacterium</taxon>
    </lineage>
</organism>
<reference evidence="9 10" key="1">
    <citation type="journal article" date="2016" name="Genome Announc.">
        <title>Draft Genome Sequence of Criibacterium bergeronii gen. nov., sp. nov., Strain CCRI-22567T, Isolated from a Vaginal Sample from a Woman with Bacterial Vaginosis.</title>
        <authorList>
            <person name="Maheux A.F."/>
            <person name="Berube E."/>
            <person name="Boudreau D.K."/>
            <person name="Raymond F."/>
            <person name="Corbeil J."/>
            <person name="Roy P.H."/>
            <person name="Boissinot M."/>
            <person name="Omar R.F."/>
        </authorList>
    </citation>
    <scope>NUCLEOTIDE SEQUENCE [LARGE SCALE GENOMIC DNA]</scope>
    <source>
        <strain evidence="9 10">CCRI-22567</strain>
    </source>
</reference>
<dbReference type="Pfam" id="PF21982">
    <property type="entry name" value="RecX_HTH1"/>
    <property type="match status" value="1"/>
</dbReference>
<comment type="caution">
    <text evidence="9">The sequence shown here is derived from an EMBL/GenBank/DDBJ whole genome shotgun (WGS) entry which is preliminary data.</text>
</comment>
<keyword evidence="4 5" id="KW-0963">Cytoplasm</keyword>